<dbReference type="SUPFAM" id="SSF49599">
    <property type="entry name" value="TRAF domain-like"/>
    <property type="match status" value="1"/>
</dbReference>
<dbReference type="PROSITE" id="PS50144">
    <property type="entry name" value="MATH"/>
    <property type="match status" value="1"/>
</dbReference>
<dbReference type="InterPro" id="IPR000210">
    <property type="entry name" value="BTB/POZ_dom"/>
</dbReference>
<accession>A0A4Y2A8U8</accession>
<dbReference type="PANTHER" id="PTHR24413">
    <property type="entry name" value="SPECKLE-TYPE POZ PROTEIN"/>
    <property type="match status" value="1"/>
</dbReference>
<name>A0A4Y2A8U8_ARAVE</name>
<evidence type="ECO:0000313" key="3">
    <source>
        <dbReference type="EMBL" id="GBL76120.1"/>
    </source>
</evidence>
<dbReference type="InterPro" id="IPR002083">
    <property type="entry name" value="MATH/TRAF_dom"/>
</dbReference>
<evidence type="ECO:0000313" key="4">
    <source>
        <dbReference type="Proteomes" id="UP000499080"/>
    </source>
</evidence>
<dbReference type="SUPFAM" id="SSF54695">
    <property type="entry name" value="POZ domain"/>
    <property type="match status" value="1"/>
</dbReference>
<dbReference type="InterPro" id="IPR011333">
    <property type="entry name" value="SKP1/BTB/POZ_sf"/>
</dbReference>
<gene>
    <name evidence="3" type="primary">Tdpoz1_2</name>
    <name evidence="3" type="ORF">AVEN_234414_1</name>
</gene>
<feature type="domain" description="BTB" evidence="1">
    <location>
        <begin position="338"/>
        <end position="405"/>
    </location>
</feature>
<sequence>MSTQDKRKCFTFTWTVENISYCWLKAPEYFESPTFVINAPQESEYSLQLHPRGHQKDNYIGFYLMKKGNRPPVRIDCEIAFLAKDGSVLASTEYTNCTICAGNGDFKERTDVFVANRSAYLPEDKLTARCRIWKSDGDMTEDVHLFARTRICIKKDTFLWDIQNFSSLHSEQKCTYQIKSVVDNEMLMTLDLSLKNPYTDEDSITIQLVSKNGKIKYFVLHLMPLNGFGSADKGIRKEFLFCENKKSKLFTLPFSKKNLMANKNICLPNDVLSLQCECTFSTGVVIEEIESVIHGKTKYNFSTSEMDKICLDYKNALSVSQRILSENLRSLFKDNILSDIKVKTSSETFQAHKSILSARSPVFKAMFSNNMKEKYNKSVDIEDMDSDTVHKMLQYIYTAEIKDLQFEGAYELYRASDQYEILALRDECSAYLKSNLKPNNACEVLILADLHQDEDLKTSVQDFIFNHDIINSEEWKQLMKTNVKLAADTMHLQIQRKALSMYQI</sequence>
<dbReference type="AlphaFoldDB" id="A0A4Y2A8U8"/>
<dbReference type="Pfam" id="PF00651">
    <property type="entry name" value="BTB"/>
    <property type="match status" value="1"/>
</dbReference>
<organism evidence="3 4">
    <name type="scientific">Araneus ventricosus</name>
    <name type="common">Orbweaver spider</name>
    <name type="synonym">Epeira ventricosa</name>
    <dbReference type="NCBI Taxonomy" id="182803"/>
    <lineage>
        <taxon>Eukaryota</taxon>
        <taxon>Metazoa</taxon>
        <taxon>Ecdysozoa</taxon>
        <taxon>Arthropoda</taxon>
        <taxon>Chelicerata</taxon>
        <taxon>Arachnida</taxon>
        <taxon>Araneae</taxon>
        <taxon>Araneomorphae</taxon>
        <taxon>Entelegynae</taxon>
        <taxon>Araneoidea</taxon>
        <taxon>Araneidae</taxon>
        <taxon>Araneus</taxon>
    </lineage>
</organism>
<comment type="caution">
    <text evidence="3">The sequence shown here is derived from an EMBL/GenBank/DDBJ whole genome shotgun (WGS) entry which is preliminary data.</text>
</comment>
<evidence type="ECO:0000259" key="1">
    <source>
        <dbReference type="PROSITE" id="PS50097"/>
    </source>
</evidence>
<dbReference type="InterPro" id="IPR008974">
    <property type="entry name" value="TRAF-like"/>
</dbReference>
<dbReference type="OrthoDB" id="6359816at2759"/>
<feature type="domain" description="MATH" evidence="2">
    <location>
        <begin position="9"/>
        <end position="132"/>
    </location>
</feature>
<dbReference type="Gene3D" id="1.25.40.420">
    <property type="match status" value="1"/>
</dbReference>
<dbReference type="Gene3D" id="3.30.710.10">
    <property type="entry name" value="Potassium Channel Kv1.1, Chain A"/>
    <property type="match status" value="1"/>
</dbReference>
<dbReference type="EMBL" id="BGPR01000009">
    <property type="protein sequence ID" value="GBL76120.1"/>
    <property type="molecule type" value="Genomic_DNA"/>
</dbReference>
<dbReference type="Gene3D" id="2.60.210.10">
    <property type="entry name" value="Apoptosis, Tumor Necrosis Factor Receptor Associated Protein 2, Chain A"/>
    <property type="match status" value="1"/>
</dbReference>
<dbReference type="Proteomes" id="UP000499080">
    <property type="component" value="Unassembled WGS sequence"/>
</dbReference>
<evidence type="ECO:0000259" key="2">
    <source>
        <dbReference type="PROSITE" id="PS50144"/>
    </source>
</evidence>
<dbReference type="PROSITE" id="PS50097">
    <property type="entry name" value="BTB"/>
    <property type="match status" value="1"/>
</dbReference>
<dbReference type="SMART" id="SM00225">
    <property type="entry name" value="BTB"/>
    <property type="match status" value="1"/>
</dbReference>
<reference evidence="3 4" key="1">
    <citation type="journal article" date="2019" name="Sci. Rep.">
        <title>Orb-weaving spider Araneus ventricosus genome elucidates the spidroin gene catalogue.</title>
        <authorList>
            <person name="Kono N."/>
            <person name="Nakamura H."/>
            <person name="Ohtoshi R."/>
            <person name="Moran D.A.P."/>
            <person name="Shinohara A."/>
            <person name="Yoshida Y."/>
            <person name="Fujiwara M."/>
            <person name="Mori M."/>
            <person name="Tomita M."/>
            <person name="Arakawa K."/>
        </authorList>
    </citation>
    <scope>NUCLEOTIDE SEQUENCE [LARGE SCALE GENOMIC DNA]</scope>
</reference>
<dbReference type="CDD" id="cd18186">
    <property type="entry name" value="BTB_POZ_ZBTB_KLHL-like"/>
    <property type="match status" value="1"/>
</dbReference>
<proteinExistence type="predicted"/>
<protein>
    <submittedName>
        <fullName evidence="3">TD and POZ domain-containing protein 1</fullName>
    </submittedName>
</protein>
<keyword evidence="4" id="KW-1185">Reference proteome</keyword>
<dbReference type="GO" id="GO:0030163">
    <property type="term" value="P:protein catabolic process"/>
    <property type="evidence" value="ECO:0007669"/>
    <property type="project" value="UniProtKB-ARBA"/>
</dbReference>